<sequence length="138" mass="15577">MCILFLYTNPDAETGQFRLIIATNRDEHFERPAKQANFWEEFPAILGGRDMEPGREGGTWFAMSKKGRISTLLNVMGSTSTSTKGRGWIVPGYLNAEVSAEQHLSKLKDSAHEYSLFNLLAVDVRYTDNFICNQLVII</sequence>
<protein>
    <submittedName>
        <fullName evidence="1">Uncharacterized protein</fullName>
    </submittedName>
</protein>
<accession>A0ABQ9I5U2</accession>
<dbReference type="PANTHER" id="PTHR17985:SF8">
    <property type="entry name" value="TRANSPORT AND GOLGI ORGANIZATION PROTEIN 2 HOMOLOG"/>
    <property type="match status" value="1"/>
</dbReference>
<dbReference type="PANTHER" id="PTHR17985">
    <property type="entry name" value="SER/THR-RICH PROTEIN T10 IN DGCR REGION"/>
    <property type="match status" value="1"/>
</dbReference>
<dbReference type="InterPro" id="IPR008551">
    <property type="entry name" value="TANGO2"/>
</dbReference>
<gene>
    <name evidence="1" type="ORF">PR048_004261</name>
</gene>
<dbReference type="Proteomes" id="UP001159363">
    <property type="component" value="Chromosome 2"/>
</dbReference>
<evidence type="ECO:0000313" key="2">
    <source>
        <dbReference type="Proteomes" id="UP001159363"/>
    </source>
</evidence>
<comment type="caution">
    <text evidence="1">The sequence shown here is derived from an EMBL/GenBank/DDBJ whole genome shotgun (WGS) entry which is preliminary data.</text>
</comment>
<name>A0ABQ9I5U2_9NEOP</name>
<proteinExistence type="predicted"/>
<reference evidence="1 2" key="1">
    <citation type="submission" date="2023-02" db="EMBL/GenBank/DDBJ databases">
        <title>LHISI_Scaffold_Assembly.</title>
        <authorList>
            <person name="Stuart O.P."/>
            <person name="Cleave R."/>
            <person name="Magrath M.J.L."/>
            <person name="Mikheyev A.S."/>
        </authorList>
    </citation>
    <scope>NUCLEOTIDE SEQUENCE [LARGE SCALE GENOMIC DNA]</scope>
    <source>
        <strain evidence="1">Daus_M_001</strain>
        <tissue evidence="1">Leg muscle</tissue>
    </source>
</reference>
<organism evidence="1 2">
    <name type="scientific">Dryococelus australis</name>
    <dbReference type="NCBI Taxonomy" id="614101"/>
    <lineage>
        <taxon>Eukaryota</taxon>
        <taxon>Metazoa</taxon>
        <taxon>Ecdysozoa</taxon>
        <taxon>Arthropoda</taxon>
        <taxon>Hexapoda</taxon>
        <taxon>Insecta</taxon>
        <taxon>Pterygota</taxon>
        <taxon>Neoptera</taxon>
        <taxon>Polyneoptera</taxon>
        <taxon>Phasmatodea</taxon>
        <taxon>Verophasmatodea</taxon>
        <taxon>Anareolatae</taxon>
        <taxon>Phasmatidae</taxon>
        <taxon>Eurycanthinae</taxon>
        <taxon>Dryococelus</taxon>
    </lineage>
</organism>
<keyword evidence="2" id="KW-1185">Reference proteome</keyword>
<dbReference type="EMBL" id="JARBHB010000002">
    <property type="protein sequence ID" value="KAJ8891726.1"/>
    <property type="molecule type" value="Genomic_DNA"/>
</dbReference>
<evidence type="ECO:0000313" key="1">
    <source>
        <dbReference type="EMBL" id="KAJ8891726.1"/>
    </source>
</evidence>
<dbReference type="Pfam" id="PF05742">
    <property type="entry name" value="TANGO2"/>
    <property type="match status" value="1"/>
</dbReference>